<protein>
    <submittedName>
        <fullName evidence="1">Uncharacterized protein</fullName>
    </submittedName>
</protein>
<evidence type="ECO:0000313" key="2">
    <source>
        <dbReference type="Proteomes" id="UP000014570"/>
    </source>
</evidence>
<accession>A0AAV3JHK9</accession>
<proteinExistence type="predicted"/>
<sequence length="48" mass="5797">MKEFLKENEKRLRVEFLPHILNFHSDEHYQFSGLTFLFAWINRGAGND</sequence>
<reference evidence="1 2" key="1">
    <citation type="submission" date="2013-04" db="EMBL/GenBank/DDBJ databases">
        <authorList>
            <person name="Harkins D.M."/>
            <person name="Durkin A.S."/>
            <person name="Brinkac L.M."/>
            <person name="Haft D.H."/>
            <person name="Selengut J.D."/>
            <person name="Sanka R."/>
            <person name="DePew J."/>
            <person name="Purushe J."/>
            <person name="Chanthongthip A."/>
            <person name="Lattana O."/>
            <person name="Phetsouvanh R."/>
            <person name="Newton P.N."/>
            <person name="Vinetz J.M."/>
            <person name="Sutton G.G."/>
            <person name="Nierman W.C."/>
            <person name="Fouts D.E."/>
        </authorList>
    </citation>
    <scope>NUCLEOTIDE SEQUENCE [LARGE SCALE GENOMIC DNA]</scope>
    <source>
        <strain evidence="1 2">UI 09931</strain>
    </source>
</reference>
<evidence type="ECO:0000313" key="1">
    <source>
        <dbReference type="EMBL" id="EPG58814.1"/>
    </source>
</evidence>
<gene>
    <name evidence="1" type="ORF">LEP1GSC103_0297</name>
</gene>
<dbReference type="EMBL" id="AHNP02000004">
    <property type="protein sequence ID" value="EPG58814.1"/>
    <property type="molecule type" value="Genomic_DNA"/>
</dbReference>
<dbReference type="AlphaFoldDB" id="A0AAV3JHK9"/>
<dbReference type="Proteomes" id="UP000014570">
    <property type="component" value="Unassembled WGS sequence"/>
</dbReference>
<organism evidence="1 2">
    <name type="scientific">Leptospira borgpetersenii serovar Javanica str. UI 09931</name>
    <dbReference type="NCBI Taxonomy" id="1049767"/>
    <lineage>
        <taxon>Bacteria</taxon>
        <taxon>Pseudomonadati</taxon>
        <taxon>Spirochaetota</taxon>
        <taxon>Spirochaetia</taxon>
        <taxon>Leptospirales</taxon>
        <taxon>Leptospiraceae</taxon>
        <taxon>Leptospira</taxon>
    </lineage>
</organism>
<name>A0AAV3JHK9_LEPBO</name>
<comment type="caution">
    <text evidence="1">The sequence shown here is derived from an EMBL/GenBank/DDBJ whole genome shotgun (WGS) entry which is preliminary data.</text>
</comment>